<reference evidence="1 2" key="1">
    <citation type="journal article" date="2019" name="Nat. Ecol. Evol.">
        <title>Megaphylogeny resolves global patterns of mushroom evolution.</title>
        <authorList>
            <person name="Varga T."/>
            <person name="Krizsan K."/>
            <person name="Foldi C."/>
            <person name="Dima B."/>
            <person name="Sanchez-Garcia M."/>
            <person name="Sanchez-Ramirez S."/>
            <person name="Szollosi G.J."/>
            <person name="Szarkandi J.G."/>
            <person name="Papp V."/>
            <person name="Albert L."/>
            <person name="Andreopoulos W."/>
            <person name="Angelini C."/>
            <person name="Antonin V."/>
            <person name="Barry K.W."/>
            <person name="Bougher N.L."/>
            <person name="Buchanan P."/>
            <person name="Buyck B."/>
            <person name="Bense V."/>
            <person name="Catcheside P."/>
            <person name="Chovatia M."/>
            <person name="Cooper J."/>
            <person name="Damon W."/>
            <person name="Desjardin D."/>
            <person name="Finy P."/>
            <person name="Geml J."/>
            <person name="Haridas S."/>
            <person name="Hughes K."/>
            <person name="Justo A."/>
            <person name="Karasinski D."/>
            <person name="Kautmanova I."/>
            <person name="Kiss B."/>
            <person name="Kocsube S."/>
            <person name="Kotiranta H."/>
            <person name="LaButti K.M."/>
            <person name="Lechner B.E."/>
            <person name="Liimatainen K."/>
            <person name="Lipzen A."/>
            <person name="Lukacs Z."/>
            <person name="Mihaltcheva S."/>
            <person name="Morgado L.N."/>
            <person name="Niskanen T."/>
            <person name="Noordeloos M.E."/>
            <person name="Ohm R.A."/>
            <person name="Ortiz-Santana B."/>
            <person name="Ovrebo C."/>
            <person name="Racz N."/>
            <person name="Riley R."/>
            <person name="Savchenko A."/>
            <person name="Shiryaev A."/>
            <person name="Soop K."/>
            <person name="Spirin V."/>
            <person name="Szebenyi C."/>
            <person name="Tomsovsky M."/>
            <person name="Tulloss R.E."/>
            <person name="Uehling J."/>
            <person name="Grigoriev I.V."/>
            <person name="Vagvolgyi C."/>
            <person name="Papp T."/>
            <person name="Martin F.M."/>
            <person name="Miettinen O."/>
            <person name="Hibbett D.S."/>
            <person name="Nagy L.G."/>
        </authorList>
    </citation>
    <scope>NUCLEOTIDE SEQUENCE [LARGE SCALE GENOMIC DNA]</scope>
    <source>
        <strain evidence="1 2">HHB13444</strain>
    </source>
</reference>
<protein>
    <submittedName>
        <fullName evidence="1">Uncharacterized protein</fullName>
    </submittedName>
</protein>
<dbReference type="InParanoid" id="A0A5C3NQC1"/>
<evidence type="ECO:0000313" key="2">
    <source>
        <dbReference type="Proteomes" id="UP000308197"/>
    </source>
</evidence>
<name>A0A5C3NQC1_9APHY</name>
<proteinExistence type="predicted"/>
<dbReference type="EMBL" id="ML212755">
    <property type="protein sequence ID" value="TFK78160.1"/>
    <property type="molecule type" value="Genomic_DNA"/>
</dbReference>
<gene>
    <name evidence="1" type="ORF">K466DRAFT_507701</name>
</gene>
<evidence type="ECO:0000313" key="1">
    <source>
        <dbReference type="EMBL" id="TFK78160.1"/>
    </source>
</evidence>
<sequence>MLTADPLSRRPDHEEGVEFDNRDQILLKPEFFAIHAIDSSHESPINDDILLREVKEALLQDNVTKDYQQLLKSGPREFSKSLEDWNYENGLLLYRGKVYIPK</sequence>
<dbReference type="AlphaFoldDB" id="A0A5C3NQC1"/>
<keyword evidence="2" id="KW-1185">Reference proteome</keyword>
<feature type="non-terminal residue" evidence="1">
    <location>
        <position position="102"/>
    </location>
</feature>
<dbReference type="Proteomes" id="UP000308197">
    <property type="component" value="Unassembled WGS sequence"/>
</dbReference>
<accession>A0A5C3NQC1</accession>
<organism evidence="1 2">
    <name type="scientific">Polyporus arcularius HHB13444</name>
    <dbReference type="NCBI Taxonomy" id="1314778"/>
    <lineage>
        <taxon>Eukaryota</taxon>
        <taxon>Fungi</taxon>
        <taxon>Dikarya</taxon>
        <taxon>Basidiomycota</taxon>
        <taxon>Agaricomycotina</taxon>
        <taxon>Agaricomycetes</taxon>
        <taxon>Polyporales</taxon>
        <taxon>Polyporaceae</taxon>
        <taxon>Polyporus</taxon>
    </lineage>
</organism>